<feature type="transmembrane region" description="Helical" evidence="12">
    <location>
        <begin position="286"/>
        <end position="313"/>
    </location>
</feature>
<dbReference type="PANTHER" id="PTHR43294">
    <property type="entry name" value="SODIUM/POTASSIUM-TRANSPORTING ATPASE SUBUNIT ALPHA"/>
    <property type="match status" value="1"/>
</dbReference>
<evidence type="ECO:0000256" key="9">
    <source>
        <dbReference type="ARBA" id="ARBA00022967"/>
    </source>
</evidence>
<protein>
    <submittedName>
        <fullName evidence="14">P-type E1-E2 ATPase</fullName>
    </submittedName>
</protein>
<dbReference type="Pfam" id="PF00122">
    <property type="entry name" value="E1-E2_ATPase"/>
    <property type="match status" value="1"/>
</dbReference>
<comment type="subcellular location">
    <subcellularLocation>
        <location evidence="1">Cell membrane</location>
        <topology evidence="1">Multi-pass membrane protein</topology>
    </subcellularLocation>
</comment>
<reference evidence="14 15" key="1">
    <citation type="submission" date="2019-03" db="EMBL/GenBank/DDBJ databases">
        <title>Genomic Encyclopedia of Type Strains, Phase IV (KMG-IV): sequencing the most valuable type-strain genomes for metagenomic binning, comparative biology and taxonomic classification.</title>
        <authorList>
            <person name="Goeker M."/>
        </authorList>
    </citation>
    <scope>NUCLEOTIDE SEQUENCE [LARGE SCALE GENOMIC DNA]</scope>
    <source>
        <strain evidence="14 15">DSM 25903</strain>
    </source>
</reference>
<feature type="transmembrane region" description="Helical" evidence="12">
    <location>
        <begin position="706"/>
        <end position="729"/>
    </location>
</feature>
<keyword evidence="5 12" id="KW-0812">Transmembrane</keyword>
<keyword evidence="6" id="KW-0547">Nucleotide-binding</keyword>
<dbReference type="InterPro" id="IPR008250">
    <property type="entry name" value="ATPase_P-typ_transduc_dom_A_sf"/>
</dbReference>
<keyword evidence="7" id="KW-0067">ATP-binding</keyword>
<accession>A0A4R7C5I2</accession>
<keyword evidence="15" id="KW-1185">Reference proteome</keyword>
<comment type="similarity">
    <text evidence="2">Belongs to the cation transport ATPase (P-type) (TC 3.A.3) family. Type IIA subfamily.</text>
</comment>
<dbReference type="Pfam" id="PF00689">
    <property type="entry name" value="Cation_ATPase_C"/>
    <property type="match status" value="1"/>
</dbReference>
<dbReference type="InterPro" id="IPR050510">
    <property type="entry name" value="Cation_transp_ATPase_P-type"/>
</dbReference>
<dbReference type="SFLD" id="SFLDS00003">
    <property type="entry name" value="Haloacid_Dehalogenase"/>
    <property type="match status" value="1"/>
</dbReference>
<dbReference type="InterPro" id="IPR018303">
    <property type="entry name" value="ATPase_P-typ_P_site"/>
</dbReference>
<dbReference type="PANTHER" id="PTHR43294:SF21">
    <property type="entry name" value="CATION TRANSPORTING ATPASE"/>
    <property type="match status" value="1"/>
</dbReference>
<keyword evidence="4" id="KW-0597">Phosphoprotein</keyword>
<dbReference type="PRINTS" id="PR00120">
    <property type="entry name" value="HATPASE"/>
</dbReference>
<dbReference type="InterPro" id="IPR023214">
    <property type="entry name" value="HAD_sf"/>
</dbReference>
<dbReference type="SUPFAM" id="SSF81660">
    <property type="entry name" value="Metal cation-transporting ATPase, ATP-binding domain N"/>
    <property type="match status" value="1"/>
</dbReference>
<dbReference type="Gene3D" id="2.70.150.10">
    <property type="entry name" value="Calcium-transporting ATPase, cytoplasmic transduction domain A"/>
    <property type="match status" value="1"/>
</dbReference>
<feature type="transmembrane region" description="Helical" evidence="12">
    <location>
        <begin position="878"/>
        <end position="897"/>
    </location>
</feature>
<feature type="transmembrane region" description="Helical" evidence="12">
    <location>
        <begin position="259"/>
        <end position="280"/>
    </location>
</feature>
<evidence type="ECO:0000256" key="12">
    <source>
        <dbReference type="SAM" id="Phobius"/>
    </source>
</evidence>
<evidence type="ECO:0000313" key="14">
    <source>
        <dbReference type="EMBL" id="TDR93638.1"/>
    </source>
</evidence>
<feature type="transmembrane region" description="Helical" evidence="12">
    <location>
        <begin position="813"/>
        <end position="832"/>
    </location>
</feature>
<dbReference type="EMBL" id="SNZR01000011">
    <property type="protein sequence ID" value="TDR93638.1"/>
    <property type="molecule type" value="Genomic_DNA"/>
</dbReference>
<evidence type="ECO:0000256" key="7">
    <source>
        <dbReference type="ARBA" id="ARBA00022840"/>
    </source>
</evidence>
<dbReference type="AlphaFoldDB" id="A0A4R7C5I2"/>
<dbReference type="FunFam" id="3.40.50.1000:FF:000028">
    <property type="entry name" value="Calcium-transporting P-type ATPase, putative"/>
    <property type="match status" value="1"/>
</dbReference>
<keyword evidence="9" id="KW-1278">Translocase</keyword>
<dbReference type="GO" id="GO:0005391">
    <property type="term" value="F:P-type sodium:potassium-exchanging transporter activity"/>
    <property type="evidence" value="ECO:0007669"/>
    <property type="project" value="TreeGrafter"/>
</dbReference>
<dbReference type="GO" id="GO:1990573">
    <property type="term" value="P:potassium ion import across plasma membrane"/>
    <property type="evidence" value="ECO:0007669"/>
    <property type="project" value="TreeGrafter"/>
</dbReference>
<dbReference type="PRINTS" id="PR00119">
    <property type="entry name" value="CATATPASE"/>
</dbReference>
<dbReference type="Proteomes" id="UP000295122">
    <property type="component" value="Unassembled WGS sequence"/>
</dbReference>
<dbReference type="InterPro" id="IPR006068">
    <property type="entry name" value="ATPase_P-typ_cation-transptr_C"/>
</dbReference>
<dbReference type="GO" id="GO:0016887">
    <property type="term" value="F:ATP hydrolysis activity"/>
    <property type="evidence" value="ECO:0007669"/>
    <property type="project" value="InterPro"/>
</dbReference>
<feature type="transmembrane region" description="Helical" evidence="12">
    <location>
        <begin position="775"/>
        <end position="801"/>
    </location>
</feature>
<evidence type="ECO:0000256" key="2">
    <source>
        <dbReference type="ARBA" id="ARBA00005675"/>
    </source>
</evidence>
<keyword evidence="3" id="KW-1003">Cell membrane</keyword>
<feature type="transmembrane region" description="Helical" evidence="12">
    <location>
        <begin position="735"/>
        <end position="755"/>
    </location>
</feature>
<dbReference type="InterPro" id="IPR023299">
    <property type="entry name" value="ATPase_P-typ_cyto_dom_N"/>
</dbReference>
<dbReference type="GO" id="GO:1902600">
    <property type="term" value="P:proton transmembrane transport"/>
    <property type="evidence" value="ECO:0007669"/>
    <property type="project" value="TreeGrafter"/>
</dbReference>
<dbReference type="Pfam" id="PF00690">
    <property type="entry name" value="Cation_ATPase_N"/>
    <property type="match status" value="1"/>
</dbReference>
<dbReference type="InterPro" id="IPR059000">
    <property type="entry name" value="ATPase_P-type_domA"/>
</dbReference>
<dbReference type="GO" id="GO:0005886">
    <property type="term" value="C:plasma membrane"/>
    <property type="evidence" value="ECO:0007669"/>
    <property type="project" value="UniProtKB-SubCell"/>
</dbReference>
<sequence length="916" mass="96954">MRDGPHGSASGAVPDESAWHATDIEAALSRLRSEAEGLTSADAADRLARYGRNSLPEPPRPSPLLRFLRQFHSALIYFLLAAALAAAVLGHVVDAAVIVVVVIANAAIGFVQEGKAEQALDAIRQMIAPKAPVLRDGHRTSVPADEIVPGDVVLLEPGDRVPADLRLLRTRSLLIDEAILTGESVAAEKREEAVAPDAALGDRASMAFSGSLVAAGQGAGLVVATGQDSELGRISRLIETAQVLETPLLRQVDEFGRRFTWVAVLGAVVVFALATLLRSYPWDEALIVVVALAVGVVPEGLPAVITITLAIGVRRMAARHAIIRRLPAVETLGATSIICSDKTGTLTRNEMTAGRIVTAERQLRAEGVGYAPEGELRDRDGTPWRRGEGRTDAAGTLATCGLLCNDAVLHDHSGDWRVEGDPMEGALLTLAAKAGLDAARERTAWPRLDEIPFDAEYRFMATLHRHGDGLGMIFVKGAPERLLAMCEVQEAPGGATGLDADYWTAAIAEAAAGGERVLGFACKAVDASVGTIDRAHLSDGLVFLGLVGFIDPPREEAVAAVRECRSAGIGVKMITGDHGATAAAIARQLALADEPKVVTGAELDAVSDADLPALALSTQVFARAAPEHKLRIVRALQSTGAVVAMTGDGVNDAPSLKQADVGIAMGRKGTEAAKQAAQMVLTDDNFATIVSAVHEGRTVYDNIRKVIAWTIPTNGGEALMIIAAILFGLTLPMTAVQILWLNLVLTVTLGLVLAFEPSEPDAMRRKPRAPDSSLLTPFLVWRIVFVSALFMIGGFGIFSWAKAKGLSDETARTMVVNVLVVMEIVYLFNVRYLHGRSFTWRGALGTPMVLAAIVAVVLAQLAFTYAPWMHALFDSRPVALADGIVILLVGVAAFAILEAEKAIFLRTGLMDRMGGA</sequence>
<organism evidence="14 15">
    <name type="scientific">Enterovirga rhinocerotis</name>
    <dbReference type="NCBI Taxonomy" id="1339210"/>
    <lineage>
        <taxon>Bacteria</taxon>
        <taxon>Pseudomonadati</taxon>
        <taxon>Pseudomonadota</taxon>
        <taxon>Alphaproteobacteria</taxon>
        <taxon>Hyphomicrobiales</taxon>
        <taxon>Methylobacteriaceae</taxon>
        <taxon>Enterovirga</taxon>
    </lineage>
</organism>
<dbReference type="FunFam" id="2.70.150.10:FF:000160">
    <property type="entry name" value="Sarcoplasmic/endoplasmic reticulum calcium ATPase 1"/>
    <property type="match status" value="1"/>
</dbReference>
<dbReference type="OrthoDB" id="391538at2"/>
<keyword evidence="11 12" id="KW-0472">Membrane</keyword>
<keyword evidence="8" id="KW-0460">Magnesium</keyword>
<feature type="transmembrane region" description="Helical" evidence="12">
    <location>
        <begin position="844"/>
        <end position="866"/>
    </location>
</feature>
<dbReference type="Pfam" id="PF13246">
    <property type="entry name" value="Cation_ATPase"/>
    <property type="match status" value="1"/>
</dbReference>
<evidence type="ECO:0000256" key="11">
    <source>
        <dbReference type="ARBA" id="ARBA00023136"/>
    </source>
</evidence>
<comment type="caution">
    <text evidence="14">The sequence shown here is derived from an EMBL/GenBank/DDBJ whole genome shotgun (WGS) entry which is preliminary data.</text>
</comment>
<dbReference type="SUPFAM" id="SSF81665">
    <property type="entry name" value="Calcium ATPase, transmembrane domain M"/>
    <property type="match status" value="1"/>
</dbReference>
<dbReference type="SFLD" id="SFLDG00002">
    <property type="entry name" value="C1.7:_P-type_atpase_like"/>
    <property type="match status" value="1"/>
</dbReference>
<evidence type="ECO:0000256" key="8">
    <source>
        <dbReference type="ARBA" id="ARBA00022842"/>
    </source>
</evidence>
<evidence type="ECO:0000256" key="5">
    <source>
        <dbReference type="ARBA" id="ARBA00022692"/>
    </source>
</evidence>
<dbReference type="InterPro" id="IPR023298">
    <property type="entry name" value="ATPase_P-typ_TM_dom_sf"/>
</dbReference>
<dbReference type="SMART" id="SM00831">
    <property type="entry name" value="Cation_ATPase_N"/>
    <property type="match status" value="1"/>
</dbReference>
<feature type="domain" description="Cation-transporting P-type ATPase N-terminal" evidence="13">
    <location>
        <begin position="18"/>
        <end position="91"/>
    </location>
</feature>
<gene>
    <name evidence="14" type="ORF">EV668_0903</name>
</gene>
<dbReference type="NCBIfam" id="TIGR01494">
    <property type="entry name" value="ATPase_P-type"/>
    <property type="match status" value="3"/>
</dbReference>
<evidence type="ECO:0000256" key="10">
    <source>
        <dbReference type="ARBA" id="ARBA00022989"/>
    </source>
</evidence>
<proteinExistence type="inferred from homology"/>
<dbReference type="SUPFAM" id="SSF56784">
    <property type="entry name" value="HAD-like"/>
    <property type="match status" value="1"/>
</dbReference>
<keyword evidence="10 12" id="KW-1133">Transmembrane helix</keyword>
<dbReference type="InterPro" id="IPR004014">
    <property type="entry name" value="ATPase_P-typ_cation-transptr_N"/>
</dbReference>
<dbReference type="GO" id="GO:0005524">
    <property type="term" value="F:ATP binding"/>
    <property type="evidence" value="ECO:0007669"/>
    <property type="project" value="UniProtKB-KW"/>
</dbReference>
<dbReference type="GO" id="GO:0036376">
    <property type="term" value="P:sodium ion export across plasma membrane"/>
    <property type="evidence" value="ECO:0007669"/>
    <property type="project" value="TreeGrafter"/>
</dbReference>
<dbReference type="InterPro" id="IPR036412">
    <property type="entry name" value="HAD-like_sf"/>
</dbReference>
<dbReference type="GO" id="GO:0030007">
    <property type="term" value="P:intracellular potassium ion homeostasis"/>
    <property type="evidence" value="ECO:0007669"/>
    <property type="project" value="TreeGrafter"/>
</dbReference>
<dbReference type="SUPFAM" id="SSF81653">
    <property type="entry name" value="Calcium ATPase, transduction domain A"/>
    <property type="match status" value="1"/>
</dbReference>
<evidence type="ECO:0000256" key="1">
    <source>
        <dbReference type="ARBA" id="ARBA00004651"/>
    </source>
</evidence>
<evidence type="ECO:0000256" key="4">
    <source>
        <dbReference type="ARBA" id="ARBA00022553"/>
    </source>
</evidence>
<dbReference type="SFLD" id="SFLDF00027">
    <property type="entry name" value="p-type_atpase"/>
    <property type="match status" value="1"/>
</dbReference>
<evidence type="ECO:0000256" key="3">
    <source>
        <dbReference type="ARBA" id="ARBA00022475"/>
    </source>
</evidence>
<dbReference type="RefSeq" id="WP_133768619.1">
    <property type="nucleotide sequence ID" value="NZ_SNZR01000011.1"/>
</dbReference>
<evidence type="ECO:0000256" key="6">
    <source>
        <dbReference type="ARBA" id="ARBA00022741"/>
    </source>
</evidence>
<dbReference type="Gene3D" id="3.40.1110.10">
    <property type="entry name" value="Calcium-transporting ATPase, cytoplasmic domain N"/>
    <property type="match status" value="1"/>
</dbReference>
<dbReference type="PROSITE" id="PS00154">
    <property type="entry name" value="ATPASE_E1_E2"/>
    <property type="match status" value="1"/>
</dbReference>
<name>A0A4R7C5I2_9HYPH</name>
<dbReference type="InterPro" id="IPR001757">
    <property type="entry name" value="P_typ_ATPase"/>
</dbReference>
<dbReference type="GO" id="GO:0006883">
    <property type="term" value="P:intracellular sodium ion homeostasis"/>
    <property type="evidence" value="ECO:0007669"/>
    <property type="project" value="TreeGrafter"/>
</dbReference>
<feature type="transmembrane region" description="Helical" evidence="12">
    <location>
        <begin position="71"/>
        <end position="89"/>
    </location>
</feature>
<dbReference type="InterPro" id="IPR044492">
    <property type="entry name" value="P_typ_ATPase_HD_dom"/>
</dbReference>
<dbReference type="Gene3D" id="1.20.1110.10">
    <property type="entry name" value="Calcium-transporting ATPase, transmembrane domain"/>
    <property type="match status" value="1"/>
</dbReference>
<evidence type="ECO:0000259" key="13">
    <source>
        <dbReference type="SMART" id="SM00831"/>
    </source>
</evidence>
<evidence type="ECO:0000313" key="15">
    <source>
        <dbReference type="Proteomes" id="UP000295122"/>
    </source>
</evidence>
<dbReference type="Gene3D" id="3.40.50.1000">
    <property type="entry name" value="HAD superfamily/HAD-like"/>
    <property type="match status" value="1"/>
</dbReference>